<feature type="active site" evidence="3">
    <location>
        <position position="271"/>
    </location>
</feature>
<accession>A0A9P3PJR0</accession>
<dbReference type="Proteomes" id="UP001063166">
    <property type="component" value="Unassembled WGS sequence"/>
</dbReference>
<gene>
    <name evidence="8" type="ORF">LshimejAT787_0310060</name>
</gene>
<name>A0A9P3PJR0_LYOSH</name>
<sequence>MHLSTWLTLSVVPATLAQLQGPAKLTLRSRTLDNRGKLSRRALKSANVSLLDYFNGTDLQWYGEVQIGTPPQNFTVVFDTGSDTFEIPGKNCTKTCSNQRIFDWNKSSTYKYIDNGDGLYLQFATGVGVTPVNKTDPDWIMTMREVSDTVSVGGLSVPNVPFYLIDYQSPAFSPDPMDGIMGLGTEPQSFFGSLIVQGLPALFSFYLTPQSAGNAELTLGGIDESKFEGPMMFSPVQTNSFSGFWALLSSGVAVNGKTTDALKRPQRFIFDSGTSNLVFPKNLTEAIYALISPDIVANPAVPGTYGVPCNQLSSLPAVIDFTFPSTSGPVFNLTLPSTELSVGPFAANKSLCQTMINAFDIDFDPIIGGSLLKHYYSTWDAGNKTLGFGRTKSTPSNTANCAQRTHPISHYFTRT</sequence>
<dbReference type="GO" id="GO:0006508">
    <property type="term" value="P:proteolysis"/>
    <property type="evidence" value="ECO:0007669"/>
    <property type="project" value="UniProtKB-KW"/>
</dbReference>
<feature type="chain" id="PRO_5040183413" evidence="6">
    <location>
        <begin position="18"/>
        <end position="415"/>
    </location>
</feature>
<keyword evidence="9" id="KW-1185">Reference proteome</keyword>
<dbReference type="OrthoDB" id="771136at2759"/>
<evidence type="ECO:0000256" key="4">
    <source>
        <dbReference type="PIRSR" id="PIRSR601461-2"/>
    </source>
</evidence>
<feature type="signal peptide" evidence="6">
    <location>
        <begin position="1"/>
        <end position="17"/>
    </location>
</feature>
<dbReference type="PANTHER" id="PTHR47966">
    <property type="entry name" value="BETA-SITE APP-CLEAVING ENZYME, ISOFORM A-RELATED"/>
    <property type="match status" value="1"/>
</dbReference>
<feature type="disulfide bond" evidence="4">
    <location>
        <begin position="92"/>
        <end position="96"/>
    </location>
</feature>
<keyword evidence="5" id="KW-0378">Hydrolase</keyword>
<dbReference type="InterPro" id="IPR033121">
    <property type="entry name" value="PEPTIDASE_A1"/>
</dbReference>
<comment type="caution">
    <text evidence="8">The sequence shown here is derived from an EMBL/GenBank/DDBJ whole genome shotgun (WGS) entry which is preliminary data.</text>
</comment>
<dbReference type="Pfam" id="PF00026">
    <property type="entry name" value="Asp"/>
    <property type="match status" value="1"/>
</dbReference>
<evidence type="ECO:0000256" key="5">
    <source>
        <dbReference type="RuleBase" id="RU000454"/>
    </source>
</evidence>
<reference evidence="8" key="1">
    <citation type="submission" date="2022-07" db="EMBL/GenBank/DDBJ databases">
        <title>The genome of Lyophyllum shimeji provides insight into the initial evolution of ectomycorrhizal fungal genome.</title>
        <authorList>
            <person name="Kobayashi Y."/>
            <person name="Shibata T."/>
            <person name="Hirakawa H."/>
            <person name="Shigenobu S."/>
            <person name="Nishiyama T."/>
            <person name="Yamada A."/>
            <person name="Hasebe M."/>
            <person name="Kawaguchi M."/>
        </authorList>
    </citation>
    <scope>NUCLEOTIDE SEQUENCE</scope>
    <source>
        <strain evidence="8">AT787</strain>
    </source>
</reference>
<evidence type="ECO:0000256" key="1">
    <source>
        <dbReference type="ARBA" id="ARBA00007447"/>
    </source>
</evidence>
<feature type="domain" description="Peptidase A1" evidence="7">
    <location>
        <begin position="61"/>
        <end position="389"/>
    </location>
</feature>
<evidence type="ECO:0000256" key="3">
    <source>
        <dbReference type="PIRSR" id="PIRSR601461-1"/>
    </source>
</evidence>
<dbReference type="Gene3D" id="2.40.70.10">
    <property type="entry name" value="Acid Proteases"/>
    <property type="match status" value="2"/>
</dbReference>
<keyword evidence="5 8" id="KW-0645">Protease</keyword>
<dbReference type="PROSITE" id="PS51767">
    <property type="entry name" value="PEPTIDASE_A1"/>
    <property type="match status" value="1"/>
</dbReference>
<dbReference type="GO" id="GO:0004190">
    <property type="term" value="F:aspartic-type endopeptidase activity"/>
    <property type="evidence" value="ECO:0007669"/>
    <property type="project" value="UniProtKB-KW"/>
</dbReference>
<dbReference type="InterPro" id="IPR034164">
    <property type="entry name" value="Pepsin-like_dom"/>
</dbReference>
<evidence type="ECO:0000256" key="6">
    <source>
        <dbReference type="SAM" id="SignalP"/>
    </source>
</evidence>
<keyword evidence="6" id="KW-0732">Signal</keyword>
<dbReference type="InterPro" id="IPR001969">
    <property type="entry name" value="Aspartic_peptidase_AS"/>
</dbReference>
<dbReference type="PRINTS" id="PR00792">
    <property type="entry name" value="PEPSIN"/>
</dbReference>
<dbReference type="CDD" id="cd05471">
    <property type="entry name" value="pepsin_like"/>
    <property type="match status" value="1"/>
</dbReference>
<comment type="similarity">
    <text evidence="1 5">Belongs to the peptidase A1 family.</text>
</comment>
<keyword evidence="2 5" id="KW-0064">Aspartyl protease</keyword>
<feature type="disulfide bond" evidence="4">
    <location>
        <begin position="309"/>
        <end position="352"/>
    </location>
</feature>
<evidence type="ECO:0000313" key="9">
    <source>
        <dbReference type="Proteomes" id="UP001063166"/>
    </source>
</evidence>
<dbReference type="EMBL" id="BRPK01000003">
    <property type="protein sequence ID" value="GLB36719.1"/>
    <property type="molecule type" value="Genomic_DNA"/>
</dbReference>
<evidence type="ECO:0000259" key="7">
    <source>
        <dbReference type="PROSITE" id="PS51767"/>
    </source>
</evidence>
<evidence type="ECO:0000256" key="2">
    <source>
        <dbReference type="ARBA" id="ARBA00022750"/>
    </source>
</evidence>
<proteinExistence type="inferred from homology"/>
<dbReference type="AlphaFoldDB" id="A0A9P3PJR0"/>
<dbReference type="PANTHER" id="PTHR47966:SF51">
    <property type="entry name" value="BETA-SITE APP-CLEAVING ENZYME, ISOFORM A-RELATED"/>
    <property type="match status" value="1"/>
</dbReference>
<keyword evidence="4" id="KW-1015">Disulfide bond</keyword>
<dbReference type="PROSITE" id="PS00141">
    <property type="entry name" value="ASP_PROTEASE"/>
    <property type="match status" value="1"/>
</dbReference>
<evidence type="ECO:0000313" key="8">
    <source>
        <dbReference type="EMBL" id="GLB36719.1"/>
    </source>
</evidence>
<organism evidence="8 9">
    <name type="scientific">Lyophyllum shimeji</name>
    <name type="common">Hon-shimeji</name>
    <name type="synonym">Tricholoma shimeji</name>
    <dbReference type="NCBI Taxonomy" id="47721"/>
    <lineage>
        <taxon>Eukaryota</taxon>
        <taxon>Fungi</taxon>
        <taxon>Dikarya</taxon>
        <taxon>Basidiomycota</taxon>
        <taxon>Agaricomycotina</taxon>
        <taxon>Agaricomycetes</taxon>
        <taxon>Agaricomycetidae</taxon>
        <taxon>Agaricales</taxon>
        <taxon>Tricholomatineae</taxon>
        <taxon>Lyophyllaceae</taxon>
        <taxon>Lyophyllum</taxon>
    </lineage>
</organism>
<dbReference type="InterPro" id="IPR001461">
    <property type="entry name" value="Aspartic_peptidase_A1"/>
</dbReference>
<protein>
    <submittedName>
        <fullName evidence="8">Acid protease</fullName>
    </submittedName>
</protein>
<dbReference type="SUPFAM" id="SSF50630">
    <property type="entry name" value="Acid proteases"/>
    <property type="match status" value="1"/>
</dbReference>
<dbReference type="InterPro" id="IPR021109">
    <property type="entry name" value="Peptidase_aspartic_dom_sf"/>
</dbReference>
<feature type="active site" evidence="3">
    <location>
        <position position="79"/>
    </location>
</feature>